<dbReference type="RefSeq" id="WP_255845141.1">
    <property type="nucleotide sequence ID" value="NZ_CP094358.1"/>
</dbReference>
<evidence type="ECO:0000313" key="2">
    <source>
        <dbReference type="Proteomes" id="UP000831290"/>
    </source>
</evidence>
<dbReference type="KEGG" id="fbm:MQE35_04700"/>
<dbReference type="EMBL" id="CP094358">
    <property type="protein sequence ID" value="UOB18590.1"/>
    <property type="molecule type" value="Genomic_DNA"/>
</dbReference>
<organism evidence="1 2">
    <name type="scientific">Abyssalbus ytuae</name>
    <dbReference type="NCBI Taxonomy" id="2926907"/>
    <lineage>
        <taxon>Bacteria</taxon>
        <taxon>Pseudomonadati</taxon>
        <taxon>Bacteroidota</taxon>
        <taxon>Flavobacteriia</taxon>
        <taxon>Flavobacteriales</taxon>
        <taxon>Flavobacteriaceae</taxon>
        <taxon>Abyssalbus</taxon>
    </lineage>
</organism>
<accession>A0A9E6ZQE2</accession>
<keyword evidence="2" id="KW-1185">Reference proteome</keyword>
<dbReference type="AlphaFoldDB" id="A0A9E6ZQE2"/>
<dbReference type="Proteomes" id="UP000831290">
    <property type="component" value="Chromosome"/>
</dbReference>
<gene>
    <name evidence="1" type="ORF">MQE35_04700</name>
</gene>
<protein>
    <submittedName>
        <fullName evidence="1">Uncharacterized protein</fullName>
    </submittedName>
</protein>
<proteinExistence type="predicted"/>
<sequence length="98" mass="10960">MQIVKGTFRGIKFQKNETFNLDNMTDGRGAMHLTVRNTGNVDIIIDDHTQEVIKPDHIFVVEGIVAVLNQNFKLKFGSTTGIPSPIKEGIIRFCIVNC</sequence>
<name>A0A9E6ZQE2_9FLAO</name>
<reference evidence="1" key="1">
    <citation type="submission" date="2022-03" db="EMBL/GenBank/DDBJ databases">
        <title>Description of Abyssus ytuae gen. nov., sp. nov., a novel member of the family Flavobacteriaceae isolated from the sediment of Mariana Trench.</title>
        <authorList>
            <person name="Zhang J."/>
            <person name="Xu X."/>
        </authorList>
    </citation>
    <scope>NUCLEOTIDE SEQUENCE</scope>
    <source>
        <strain evidence="1">MT3330</strain>
    </source>
</reference>
<evidence type="ECO:0000313" key="1">
    <source>
        <dbReference type="EMBL" id="UOB18590.1"/>
    </source>
</evidence>